<keyword evidence="1" id="KW-0732">Signal</keyword>
<dbReference type="Proteomes" id="UP000192360">
    <property type="component" value="Unassembled WGS sequence"/>
</dbReference>
<evidence type="ECO:0000256" key="1">
    <source>
        <dbReference type="SAM" id="SignalP"/>
    </source>
</evidence>
<feature type="signal peptide" evidence="1">
    <location>
        <begin position="1"/>
        <end position="21"/>
    </location>
</feature>
<keyword evidence="3" id="KW-1185">Reference proteome</keyword>
<dbReference type="AlphaFoldDB" id="A0A1W2AQ68"/>
<proteinExistence type="predicted"/>
<reference evidence="2 3" key="1">
    <citation type="submission" date="2017-04" db="EMBL/GenBank/DDBJ databases">
        <authorList>
            <person name="Afonso C.L."/>
            <person name="Miller P.J."/>
            <person name="Scott M.A."/>
            <person name="Spackman E."/>
            <person name="Goraichik I."/>
            <person name="Dimitrov K.M."/>
            <person name="Suarez D.L."/>
            <person name="Swayne D.E."/>
        </authorList>
    </citation>
    <scope>NUCLEOTIDE SEQUENCE [LARGE SCALE GENOMIC DNA]</scope>
    <source>
        <strain evidence="2 3">DSM 21164</strain>
    </source>
</reference>
<dbReference type="EMBL" id="FWXO01000003">
    <property type="protein sequence ID" value="SMC62744.1"/>
    <property type="molecule type" value="Genomic_DNA"/>
</dbReference>
<accession>A0A1W2AQ68</accession>
<dbReference type="PROSITE" id="PS51257">
    <property type="entry name" value="PROKAR_LIPOPROTEIN"/>
    <property type="match status" value="1"/>
</dbReference>
<dbReference type="RefSeq" id="WP_084061471.1">
    <property type="nucleotide sequence ID" value="NZ_FWXO01000003.1"/>
</dbReference>
<organism evidence="2 3">
    <name type="scientific">Cellulophaga tyrosinoxydans</name>
    <dbReference type="NCBI Taxonomy" id="504486"/>
    <lineage>
        <taxon>Bacteria</taxon>
        <taxon>Pseudomonadati</taxon>
        <taxon>Bacteroidota</taxon>
        <taxon>Flavobacteriia</taxon>
        <taxon>Flavobacteriales</taxon>
        <taxon>Flavobacteriaceae</taxon>
        <taxon>Cellulophaga</taxon>
    </lineage>
</organism>
<protein>
    <recommendedName>
        <fullName evidence="4">Lipocalin-like domain-containing protein</fullName>
    </recommendedName>
</protein>
<name>A0A1W2AQ68_9FLAO</name>
<evidence type="ECO:0000313" key="2">
    <source>
        <dbReference type="EMBL" id="SMC62744.1"/>
    </source>
</evidence>
<dbReference type="OrthoDB" id="1439552at2"/>
<evidence type="ECO:0000313" key="3">
    <source>
        <dbReference type="Proteomes" id="UP000192360"/>
    </source>
</evidence>
<sequence length="153" mass="16683">MKKLFWSLVVLITFVSCSSDNDDSSSISNQTLTGTVEGQAFTFMGGQAFFRSSTSTEEITIYLTNEDLGCETDFFDYELTISATVPNMVGVYTDINIVTQNGNNTPFNSLGETVEITSVSATEISGKMKLNKEGSEMFAESIFEGSFTVSICE</sequence>
<gene>
    <name evidence="2" type="ORF">SAMN05660703_2136</name>
</gene>
<feature type="chain" id="PRO_5012213049" description="Lipocalin-like domain-containing protein" evidence="1">
    <location>
        <begin position="22"/>
        <end position="153"/>
    </location>
</feature>
<evidence type="ECO:0008006" key="4">
    <source>
        <dbReference type="Google" id="ProtNLM"/>
    </source>
</evidence>